<gene>
    <name evidence="1" type="ORF">NCTC13307_04310</name>
</gene>
<reference evidence="1" key="1">
    <citation type="submission" date="2018-06" db="EMBL/GenBank/DDBJ databases">
        <authorList>
            <consortium name="Pathogen Informatics"/>
            <person name="Doyle S."/>
        </authorList>
    </citation>
    <scope>NUCLEOTIDE SEQUENCE</scope>
    <source>
        <strain evidence="1">NCTC13307</strain>
    </source>
</reference>
<evidence type="ECO:0000313" key="1">
    <source>
        <dbReference type="EMBL" id="SUY83193.1"/>
    </source>
</evidence>
<protein>
    <submittedName>
        <fullName evidence="1">Cobalamin biosynthesis protein CbiG</fullName>
    </submittedName>
</protein>
<dbReference type="AlphaFoldDB" id="A0A381KKZ9"/>
<name>A0A381KKZ9_CLODI</name>
<dbReference type="EMBL" id="UFWD01000002">
    <property type="protein sequence ID" value="SUY83193.1"/>
    <property type="molecule type" value="Genomic_DNA"/>
</dbReference>
<organism evidence="1">
    <name type="scientific">Clostridioides difficile</name>
    <name type="common">Peptoclostridium difficile</name>
    <dbReference type="NCBI Taxonomy" id="1496"/>
    <lineage>
        <taxon>Bacteria</taxon>
        <taxon>Bacillati</taxon>
        <taxon>Bacillota</taxon>
        <taxon>Clostridia</taxon>
        <taxon>Peptostreptococcales</taxon>
        <taxon>Peptostreptococcaceae</taxon>
        <taxon>Clostridioides</taxon>
    </lineage>
</organism>
<accession>A0A381KKZ9</accession>
<sequence>MVGRFLGEEYNNSSYMIRISNMNIEGNIAIICITENGKKLALKINSLVNNCVIYQVKNKKSNLVVEETCVHNSSKEVK</sequence>
<proteinExistence type="predicted"/>